<gene>
    <name evidence="3" type="primary">LOC115394506</name>
</gene>
<reference evidence="3" key="1">
    <citation type="submission" date="2019-06" db="EMBL/GenBank/DDBJ databases">
        <authorList>
            <consortium name="Wellcome Sanger Institute Data Sharing"/>
        </authorList>
    </citation>
    <scope>NUCLEOTIDE SEQUENCE [LARGE SCALE GENOMIC DNA]</scope>
</reference>
<dbReference type="AlphaFoldDB" id="A0A672J6W7"/>
<dbReference type="Gene3D" id="1.20.5.990">
    <property type="entry name" value="Nemo cc2-lz domain - 1d5 darpin complex"/>
    <property type="match status" value="1"/>
</dbReference>
<dbReference type="PANTHER" id="PTHR31882:SF2">
    <property type="entry name" value="TNFAIP3-INTERACTING PROTEIN 3"/>
    <property type="match status" value="1"/>
</dbReference>
<protein>
    <recommendedName>
        <fullName evidence="5">TNFAIP3 interacting protein 3</fullName>
    </recommendedName>
</protein>
<name>A0A672J6W7_SALFA</name>
<dbReference type="PANTHER" id="PTHR31882">
    <property type="entry name" value="TNFAIP3-INTERACTING PROTEIN COILED COIL FAMILY MEMBER"/>
    <property type="match status" value="1"/>
</dbReference>
<accession>A0A672J6W7</accession>
<evidence type="ECO:0008006" key="5">
    <source>
        <dbReference type="Google" id="ProtNLM"/>
    </source>
</evidence>
<sequence length="340" mass="40430">MTSVRWKTFAHLLHFLRTVLRKSHRYYEKSPPKKRDDMSSCYWKKRTQQNFHKCVKGSVDLLILHNCHRFTGGWMPALAILCHILKSSSFFSVCFLLQSGESPPCSDVRLKAQILFLEEQRKQLLSINEKWAKEYRTMVRYYKDKIRVVKASQEHEEKKHDEGQKNITLVKDQKVRLVIDEDNLQTGESSSELLKAKTETEELRLQNRTLTRRGQHQQEEIRRLNKALEKALQTSQSDSVSSEDSANIWKHQAEVYKEDFCKERKDREKLKEKYLELEKRFRKVYSELRVLKSQVTLVLKPQPAVQCPCNVRDKNPNWEICKVNQHYIQEQRRHALSTKE</sequence>
<evidence type="ECO:0000313" key="4">
    <source>
        <dbReference type="Proteomes" id="UP000472267"/>
    </source>
</evidence>
<dbReference type="Proteomes" id="UP000472267">
    <property type="component" value="Chromosome 9"/>
</dbReference>
<keyword evidence="4" id="KW-1185">Reference proteome</keyword>
<evidence type="ECO:0000256" key="1">
    <source>
        <dbReference type="ARBA" id="ARBA00023054"/>
    </source>
</evidence>
<proteinExistence type="predicted"/>
<dbReference type="OMA" id="EDSANIW"/>
<reference evidence="3" key="2">
    <citation type="submission" date="2025-08" db="UniProtKB">
        <authorList>
            <consortium name="Ensembl"/>
        </authorList>
    </citation>
    <scope>IDENTIFICATION</scope>
</reference>
<dbReference type="GO" id="GO:0071222">
    <property type="term" value="P:cellular response to lipopolysaccharide"/>
    <property type="evidence" value="ECO:0007669"/>
    <property type="project" value="TreeGrafter"/>
</dbReference>
<dbReference type="GO" id="GO:0005737">
    <property type="term" value="C:cytoplasm"/>
    <property type="evidence" value="ECO:0007669"/>
    <property type="project" value="UniProtKB-ARBA"/>
</dbReference>
<dbReference type="InParanoid" id="A0A672J6W7"/>
<feature type="coiled-coil region" evidence="2">
    <location>
        <begin position="193"/>
        <end position="234"/>
    </location>
</feature>
<dbReference type="Ensembl" id="ENSSFAT00005051584.1">
    <property type="protein sequence ID" value="ENSSFAP00005049953.1"/>
    <property type="gene ID" value="ENSSFAG00005024116.1"/>
</dbReference>
<dbReference type="GO" id="GO:0043122">
    <property type="term" value="P:regulation of canonical NF-kappaB signal transduction"/>
    <property type="evidence" value="ECO:0007669"/>
    <property type="project" value="UniProtKB-ARBA"/>
</dbReference>
<keyword evidence="1 2" id="KW-0175">Coiled coil</keyword>
<evidence type="ECO:0000313" key="3">
    <source>
        <dbReference type="Ensembl" id="ENSSFAP00005049953.1"/>
    </source>
</evidence>
<dbReference type="GO" id="GO:0006357">
    <property type="term" value="P:regulation of transcription by RNA polymerase II"/>
    <property type="evidence" value="ECO:0007669"/>
    <property type="project" value="TreeGrafter"/>
</dbReference>
<organism evidence="3 4">
    <name type="scientific">Salarias fasciatus</name>
    <name type="common">Jewelled blenny</name>
    <name type="synonym">Blennius fasciatus</name>
    <dbReference type="NCBI Taxonomy" id="181472"/>
    <lineage>
        <taxon>Eukaryota</taxon>
        <taxon>Metazoa</taxon>
        <taxon>Chordata</taxon>
        <taxon>Craniata</taxon>
        <taxon>Vertebrata</taxon>
        <taxon>Euteleostomi</taxon>
        <taxon>Actinopterygii</taxon>
        <taxon>Neopterygii</taxon>
        <taxon>Teleostei</taxon>
        <taxon>Neoteleostei</taxon>
        <taxon>Acanthomorphata</taxon>
        <taxon>Ovalentaria</taxon>
        <taxon>Blenniimorphae</taxon>
        <taxon>Blenniiformes</taxon>
        <taxon>Blennioidei</taxon>
        <taxon>Blenniidae</taxon>
        <taxon>Salariinae</taxon>
        <taxon>Salarias</taxon>
    </lineage>
</organism>
<evidence type="ECO:0000256" key="2">
    <source>
        <dbReference type="SAM" id="Coils"/>
    </source>
</evidence>
<reference evidence="3" key="3">
    <citation type="submission" date="2025-09" db="UniProtKB">
        <authorList>
            <consortium name="Ensembl"/>
        </authorList>
    </citation>
    <scope>IDENTIFICATION</scope>
</reference>